<keyword evidence="2" id="KW-1185">Reference proteome</keyword>
<accession>A0ACC2S4K7</accession>
<gene>
    <name evidence="1" type="ORF">DSO57_1023965</name>
</gene>
<dbReference type="EMBL" id="QTSX02005807">
    <property type="protein sequence ID" value="KAJ9057303.1"/>
    <property type="molecule type" value="Genomic_DNA"/>
</dbReference>
<proteinExistence type="predicted"/>
<evidence type="ECO:0000313" key="2">
    <source>
        <dbReference type="Proteomes" id="UP001165960"/>
    </source>
</evidence>
<dbReference type="Proteomes" id="UP001165960">
    <property type="component" value="Unassembled WGS sequence"/>
</dbReference>
<evidence type="ECO:0000313" key="1">
    <source>
        <dbReference type="EMBL" id="KAJ9057303.1"/>
    </source>
</evidence>
<name>A0ACC2S4K7_9FUNG</name>
<sequence length="97" mass="11211">MSVPALTPPSPAEAPRYSWYPASPTLPTSLRVTPRQFELMLLNTDWLETCAEDLYYLNKKTAQVQNLLMKTMAWKSFMGLNHKQIQKQMQRDTNPPL</sequence>
<protein>
    <submittedName>
        <fullName evidence="1">Uncharacterized protein</fullName>
    </submittedName>
</protein>
<comment type="caution">
    <text evidence="1">The sequence shown here is derived from an EMBL/GenBank/DDBJ whole genome shotgun (WGS) entry which is preliminary data.</text>
</comment>
<reference evidence="1" key="1">
    <citation type="submission" date="2022-04" db="EMBL/GenBank/DDBJ databases">
        <title>Genome of the entomopathogenic fungus Entomophthora muscae.</title>
        <authorList>
            <person name="Elya C."/>
            <person name="Lovett B.R."/>
            <person name="Lee E."/>
            <person name="Macias A.M."/>
            <person name="Hajek A.E."/>
            <person name="De Bivort B.L."/>
            <person name="Kasson M.T."/>
            <person name="De Fine Licht H.H."/>
            <person name="Stajich J.E."/>
        </authorList>
    </citation>
    <scope>NUCLEOTIDE SEQUENCE</scope>
    <source>
        <strain evidence="1">Berkeley</strain>
    </source>
</reference>
<organism evidence="1 2">
    <name type="scientific">Entomophthora muscae</name>
    <dbReference type="NCBI Taxonomy" id="34485"/>
    <lineage>
        <taxon>Eukaryota</taxon>
        <taxon>Fungi</taxon>
        <taxon>Fungi incertae sedis</taxon>
        <taxon>Zoopagomycota</taxon>
        <taxon>Entomophthoromycotina</taxon>
        <taxon>Entomophthoromycetes</taxon>
        <taxon>Entomophthorales</taxon>
        <taxon>Entomophthoraceae</taxon>
        <taxon>Entomophthora</taxon>
    </lineage>
</organism>